<sequence>MIKYGKPIKVDKDGFDTLVEYFRNDKKIVAIYLFGSYARGEQDALSDIDLAFLFRRNFLCTFDEQLNYLEKINSILKTDEISFVILNEAPLLFKYKIISAGKVLYCANQQERLDFEQYVEDLYFDFKPVLAIYDNELLLQVKDGKAFNR</sequence>
<dbReference type="InterPro" id="IPR043519">
    <property type="entry name" value="NT_sf"/>
</dbReference>
<reference evidence="2 3" key="1">
    <citation type="journal article" date="2016" name="Nat. Commun.">
        <title>Thousands of microbial genomes shed light on interconnected biogeochemical processes in an aquifer system.</title>
        <authorList>
            <person name="Anantharaman K."/>
            <person name="Brown C.T."/>
            <person name="Hug L.A."/>
            <person name="Sharon I."/>
            <person name="Castelle C.J."/>
            <person name="Probst A.J."/>
            <person name="Thomas B.C."/>
            <person name="Singh A."/>
            <person name="Wilkins M.J."/>
            <person name="Karaoz U."/>
            <person name="Brodie E.L."/>
            <person name="Williams K.H."/>
            <person name="Hubbard S.S."/>
            <person name="Banfield J.F."/>
        </authorList>
    </citation>
    <scope>NUCLEOTIDE SEQUENCE [LARGE SCALE GENOMIC DNA]</scope>
</reference>
<gene>
    <name evidence="2" type="ORF">A2Y62_20390</name>
</gene>
<evidence type="ECO:0000313" key="3">
    <source>
        <dbReference type="Proteomes" id="UP000178943"/>
    </source>
</evidence>
<organism evidence="2 3">
    <name type="scientific">Candidatus Fischerbacteria bacterium RBG_13_37_8</name>
    <dbReference type="NCBI Taxonomy" id="1817863"/>
    <lineage>
        <taxon>Bacteria</taxon>
        <taxon>Candidatus Fischeribacteriota</taxon>
    </lineage>
</organism>
<evidence type="ECO:0000259" key="1">
    <source>
        <dbReference type="Pfam" id="PF18765"/>
    </source>
</evidence>
<dbReference type="EMBL" id="MFGW01000033">
    <property type="protein sequence ID" value="OGF68002.1"/>
    <property type="molecule type" value="Genomic_DNA"/>
</dbReference>
<dbReference type="InterPro" id="IPR052930">
    <property type="entry name" value="TA_antitoxin_MntA"/>
</dbReference>
<dbReference type="SUPFAM" id="SSF81301">
    <property type="entry name" value="Nucleotidyltransferase"/>
    <property type="match status" value="1"/>
</dbReference>
<feature type="domain" description="Polymerase beta nucleotidyltransferase" evidence="1">
    <location>
        <begin position="17"/>
        <end position="109"/>
    </location>
</feature>
<dbReference type="AlphaFoldDB" id="A0A1F5VX28"/>
<dbReference type="STRING" id="1817863.A2Y62_20390"/>
<comment type="caution">
    <text evidence="2">The sequence shown here is derived from an EMBL/GenBank/DDBJ whole genome shotgun (WGS) entry which is preliminary data.</text>
</comment>
<dbReference type="Pfam" id="PF18765">
    <property type="entry name" value="Polbeta"/>
    <property type="match status" value="1"/>
</dbReference>
<dbReference type="PANTHER" id="PTHR43852:SF3">
    <property type="entry name" value="NUCLEOTIDYLTRANSFERASE"/>
    <property type="match status" value="1"/>
</dbReference>
<dbReference type="PANTHER" id="PTHR43852">
    <property type="entry name" value="NUCLEOTIDYLTRANSFERASE"/>
    <property type="match status" value="1"/>
</dbReference>
<dbReference type="CDD" id="cd05403">
    <property type="entry name" value="NT_KNTase_like"/>
    <property type="match status" value="1"/>
</dbReference>
<proteinExistence type="predicted"/>
<dbReference type="Gene3D" id="3.30.460.10">
    <property type="entry name" value="Beta Polymerase, domain 2"/>
    <property type="match status" value="1"/>
</dbReference>
<accession>A0A1F5VX28</accession>
<dbReference type="NCBIfam" id="NF047752">
    <property type="entry name" value="MntA_antitoxin"/>
    <property type="match status" value="1"/>
</dbReference>
<dbReference type="InterPro" id="IPR041633">
    <property type="entry name" value="Polbeta"/>
</dbReference>
<dbReference type="Proteomes" id="UP000178943">
    <property type="component" value="Unassembled WGS sequence"/>
</dbReference>
<name>A0A1F5VX28_9BACT</name>
<protein>
    <recommendedName>
        <fullName evidence="1">Polymerase beta nucleotidyltransferase domain-containing protein</fullName>
    </recommendedName>
</protein>
<evidence type="ECO:0000313" key="2">
    <source>
        <dbReference type="EMBL" id="OGF68002.1"/>
    </source>
</evidence>